<gene>
    <name evidence="2" type="ORF">Z518_04343</name>
</gene>
<dbReference type="RefSeq" id="XP_013273503.1">
    <property type="nucleotide sequence ID" value="XM_013418049.1"/>
</dbReference>
<dbReference type="OrthoDB" id="2311687at2759"/>
<dbReference type="PANTHER" id="PTHR28064">
    <property type="entry name" value="INNER KINETOCHORE SUBUNIT NKP2"/>
    <property type="match status" value="1"/>
</dbReference>
<dbReference type="Proteomes" id="UP000053617">
    <property type="component" value="Unassembled WGS sequence"/>
</dbReference>
<protein>
    <submittedName>
        <fullName evidence="2">Uncharacterized protein</fullName>
    </submittedName>
</protein>
<dbReference type="PANTHER" id="PTHR28064:SF1">
    <property type="entry name" value="INNER KINETOCHORE SUBUNIT NKP2"/>
    <property type="match status" value="1"/>
</dbReference>
<feature type="compositionally biased region" description="Polar residues" evidence="1">
    <location>
        <begin position="267"/>
        <end position="277"/>
    </location>
</feature>
<feature type="region of interest" description="Disordered" evidence="1">
    <location>
        <begin position="204"/>
        <end position="277"/>
    </location>
</feature>
<evidence type="ECO:0000313" key="3">
    <source>
        <dbReference type="Proteomes" id="UP000053617"/>
    </source>
</evidence>
<dbReference type="VEuPathDB" id="FungiDB:Z518_04343"/>
<feature type="compositionally biased region" description="Acidic residues" evidence="1">
    <location>
        <begin position="103"/>
        <end position="121"/>
    </location>
</feature>
<feature type="region of interest" description="Disordered" evidence="1">
    <location>
        <begin position="130"/>
        <end position="149"/>
    </location>
</feature>
<dbReference type="InterPro" id="IPR018565">
    <property type="entry name" value="Nkp2/Cnl2"/>
</dbReference>
<proteinExistence type="predicted"/>
<keyword evidence="3" id="KW-1185">Reference proteome</keyword>
<feature type="compositionally biased region" description="Polar residues" evidence="1">
    <location>
        <begin position="140"/>
        <end position="149"/>
    </location>
</feature>
<evidence type="ECO:0000256" key="1">
    <source>
        <dbReference type="SAM" id="MobiDB-lite"/>
    </source>
</evidence>
<dbReference type="EMBL" id="KN847477">
    <property type="protein sequence ID" value="KIX06367.1"/>
    <property type="molecule type" value="Genomic_DNA"/>
</dbReference>
<feature type="compositionally biased region" description="Polar residues" evidence="1">
    <location>
        <begin position="205"/>
        <end position="215"/>
    </location>
</feature>
<accession>A0A0D2FW30</accession>
<evidence type="ECO:0000313" key="2">
    <source>
        <dbReference type="EMBL" id="KIX06367.1"/>
    </source>
</evidence>
<dbReference type="GO" id="GO:0031511">
    <property type="term" value="C:Mis6-Sim4 complex"/>
    <property type="evidence" value="ECO:0007669"/>
    <property type="project" value="TreeGrafter"/>
</dbReference>
<dbReference type="STRING" id="1442369.A0A0D2FW30"/>
<sequence length="277" mass="30573">MAPTPPSELQILHSYLLQPSPLSCILPWPAFQVLAPTSTRQNPNLRRLYRDLEFRRDITIDDVRRRIDDECRQSAVLVGRLGKAVRREEGLKTERKRKRGTDYEDDDDDVNTSDDDDDYDNDEAEAQREIKLDTHLHGQAGNTLSTKIRSTNHTSSSLLSAMQIATSDLESDITSLEAEIESIHRECEERVGALSDLRYGRFAGRSSSDLGSSTGAEGLGHGNRNSDAENGVESEVVRALEELRDKLNGGREGWTPGGDRGDGGTGESQSRSTGSMG</sequence>
<dbReference type="AlphaFoldDB" id="A0A0D2FW30"/>
<reference evidence="2 3" key="1">
    <citation type="submission" date="2015-01" db="EMBL/GenBank/DDBJ databases">
        <title>The Genome Sequence of Rhinocladiella mackenzie CBS 650.93.</title>
        <authorList>
            <consortium name="The Broad Institute Genomics Platform"/>
            <person name="Cuomo C."/>
            <person name="de Hoog S."/>
            <person name="Gorbushina A."/>
            <person name="Stielow B."/>
            <person name="Teixiera M."/>
            <person name="Abouelleil A."/>
            <person name="Chapman S.B."/>
            <person name="Priest M."/>
            <person name="Young S.K."/>
            <person name="Wortman J."/>
            <person name="Nusbaum C."/>
            <person name="Birren B."/>
        </authorList>
    </citation>
    <scope>NUCLEOTIDE SEQUENCE [LARGE SCALE GENOMIC DNA]</scope>
    <source>
        <strain evidence="2 3">CBS 650.93</strain>
    </source>
</reference>
<feature type="compositionally biased region" description="Gly residues" evidence="1">
    <location>
        <begin position="250"/>
        <end position="266"/>
    </location>
</feature>
<feature type="compositionally biased region" description="Basic and acidic residues" evidence="1">
    <location>
        <begin position="235"/>
        <end position="249"/>
    </location>
</feature>
<name>A0A0D2FW30_9EURO</name>
<dbReference type="GO" id="GO:0007059">
    <property type="term" value="P:chromosome segregation"/>
    <property type="evidence" value="ECO:0007669"/>
    <property type="project" value="TreeGrafter"/>
</dbReference>
<organism evidence="2 3">
    <name type="scientific">Rhinocladiella mackenziei CBS 650.93</name>
    <dbReference type="NCBI Taxonomy" id="1442369"/>
    <lineage>
        <taxon>Eukaryota</taxon>
        <taxon>Fungi</taxon>
        <taxon>Dikarya</taxon>
        <taxon>Ascomycota</taxon>
        <taxon>Pezizomycotina</taxon>
        <taxon>Eurotiomycetes</taxon>
        <taxon>Chaetothyriomycetidae</taxon>
        <taxon>Chaetothyriales</taxon>
        <taxon>Herpotrichiellaceae</taxon>
        <taxon>Rhinocladiella</taxon>
    </lineage>
</organism>
<feature type="region of interest" description="Disordered" evidence="1">
    <location>
        <begin position="88"/>
        <end position="121"/>
    </location>
</feature>
<dbReference type="Pfam" id="PF09447">
    <property type="entry name" value="Cnl2_NKP2"/>
    <property type="match status" value="1"/>
</dbReference>
<dbReference type="HOGENOM" id="CLU_077446_0_0_1"/>
<dbReference type="GeneID" id="25292414"/>